<dbReference type="GO" id="GO:0000977">
    <property type="term" value="F:RNA polymerase II transcription regulatory region sequence-specific DNA binding"/>
    <property type="evidence" value="ECO:0007669"/>
    <property type="project" value="TreeGrafter"/>
</dbReference>
<name>A0A7S2SN84_9STRA</name>
<dbReference type="SUPFAM" id="SSF144074">
    <property type="entry name" value="E2F-DP heterodimerization region"/>
    <property type="match status" value="1"/>
</dbReference>
<evidence type="ECO:0000256" key="1">
    <source>
        <dbReference type="ARBA" id="ARBA00004123"/>
    </source>
</evidence>
<dbReference type="AlphaFoldDB" id="A0A7S2SN84"/>
<dbReference type="GO" id="GO:0051726">
    <property type="term" value="P:regulation of cell cycle"/>
    <property type="evidence" value="ECO:0007669"/>
    <property type="project" value="InterPro"/>
</dbReference>
<dbReference type="EMBL" id="HBHK01025584">
    <property type="protein sequence ID" value="CAD9705057.1"/>
    <property type="molecule type" value="Transcribed_RNA"/>
</dbReference>
<evidence type="ECO:0000256" key="6">
    <source>
        <dbReference type="ARBA" id="ARBA00023242"/>
    </source>
</evidence>
<dbReference type="Pfam" id="PF02319">
    <property type="entry name" value="WHD_E2F_TDP"/>
    <property type="match status" value="1"/>
</dbReference>
<keyword evidence="5 7" id="KW-0804">Transcription</keyword>
<evidence type="ECO:0000256" key="9">
    <source>
        <dbReference type="SAM" id="MobiDB-lite"/>
    </source>
</evidence>
<evidence type="ECO:0000313" key="12">
    <source>
        <dbReference type="EMBL" id="CAD9705057.1"/>
    </source>
</evidence>
<evidence type="ECO:0000256" key="3">
    <source>
        <dbReference type="ARBA" id="ARBA00023015"/>
    </source>
</evidence>
<dbReference type="InterPro" id="IPR014889">
    <property type="entry name" value="Transc_factor_DP_C"/>
</dbReference>
<feature type="domain" description="E2F/DP family winged-helix DNA-binding" evidence="11">
    <location>
        <begin position="103"/>
        <end position="178"/>
    </location>
</feature>
<keyword evidence="4 7" id="KW-0238">DNA-binding</keyword>
<feature type="region of interest" description="Disordered" evidence="9">
    <location>
        <begin position="306"/>
        <end position="350"/>
    </location>
</feature>
<evidence type="ECO:0000256" key="7">
    <source>
        <dbReference type="RuleBase" id="RU003796"/>
    </source>
</evidence>
<dbReference type="SMART" id="SM01138">
    <property type="entry name" value="DP"/>
    <property type="match status" value="1"/>
</dbReference>
<sequence>MGETKMDTVHGDFVRMFKEAGLTDLATRLGIMKDDKIAELAENDAALSGVKRKNYGKKGLVSEQVLKKTREAAPDRDAAEIEALASLLVSKGMPVQLEVESAEISKSVRDCSIDVLRIVEKKGKTSYNEVVEELASEYHAKPGMKNEFSFRRKVHDILCVLTGMGMIDKRKQEYLWRGLPVNAERDLDLLQRERSSLLRNIKDKSEQLQELLMQSVALKNLVEKNMARQQPVPDDEKIQLPFIVVNTGKDTIIECEMAENQTDIFFNFNQPFEIHDDNEVLKRLQMQNTTPDIIKSYLPEQLIPFLPKSLTMPNPGATDKKTDKLKQEKPTQQQEEQKENAEESDPVKKE</sequence>
<evidence type="ECO:0000256" key="4">
    <source>
        <dbReference type="ARBA" id="ARBA00023125"/>
    </source>
</evidence>
<comment type="subcellular location">
    <subcellularLocation>
        <location evidence="1 7">Nucleus</location>
    </subcellularLocation>
</comment>
<dbReference type="InterPro" id="IPR038168">
    <property type="entry name" value="TF_DP_C_sf"/>
</dbReference>
<organism evidence="12">
    <name type="scientific">Mucochytrium quahogii</name>
    <dbReference type="NCBI Taxonomy" id="96639"/>
    <lineage>
        <taxon>Eukaryota</taxon>
        <taxon>Sar</taxon>
        <taxon>Stramenopiles</taxon>
        <taxon>Bigyra</taxon>
        <taxon>Labyrinthulomycetes</taxon>
        <taxon>Thraustochytrida</taxon>
        <taxon>Thraustochytriidae</taxon>
        <taxon>Mucochytrium</taxon>
    </lineage>
</organism>
<dbReference type="PANTHER" id="PTHR12548">
    <property type="entry name" value="TRANSCRIPTION FACTOR DP"/>
    <property type="match status" value="1"/>
</dbReference>
<feature type="domain" description="Transcription factor DP C-terminal" evidence="10">
    <location>
        <begin position="185"/>
        <end position="316"/>
    </location>
</feature>
<feature type="compositionally biased region" description="Basic and acidic residues" evidence="9">
    <location>
        <begin position="318"/>
        <end position="350"/>
    </location>
</feature>
<comment type="similarity">
    <text evidence="2 7">Belongs to the E2F/DP family.</text>
</comment>
<evidence type="ECO:0000256" key="2">
    <source>
        <dbReference type="ARBA" id="ARBA00010940"/>
    </source>
</evidence>
<feature type="coiled-coil region" evidence="8">
    <location>
        <begin position="187"/>
        <end position="214"/>
    </location>
</feature>
<dbReference type="GO" id="GO:0005667">
    <property type="term" value="C:transcription regulator complex"/>
    <property type="evidence" value="ECO:0007669"/>
    <property type="project" value="InterPro"/>
</dbReference>
<keyword evidence="3 7" id="KW-0805">Transcription regulation</keyword>
<proteinExistence type="inferred from homology"/>
<dbReference type="GO" id="GO:0000981">
    <property type="term" value="F:DNA-binding transcription factor activity, RNA polymerase II-specific"/>
    <property type="evidence" value="ECO:0007669"/>
    <property type="project" value="TreeGrafter"/>
</dbReference>
<dbReference type="SMART" id="SM01372">
    <property type="entry name" value="E2F_TDP"/>
    <property type="match status" value="1"/>
</dbReference>
<dbReference type="Pfam" id="PF08781">
    <property type="entry name" value="DP"/>
    <property type="match status" value="1"/>
</dbReference>
<dbReference type="SUPFAM" id="SSF46785">
    <property type="entry name" value="Winged helix' DNA-binding domain"/>
    <property type="match status" value="1"/>
</dbReference>
<dbReference type="InterPro" id="IPR036388">
    <property type="entry name" value="WH-like_DNA-bd_sf"/>
</dbReference>
<dbReference type="Gene3D" id="1.10.10.10">
    <property type="entry name" value="Winged helix-like DNA-binding domain superfamily/Winged helix DNA-binding domain"/>
    <property type="match status" value="1"/>
</dbReference>
<evidence type="ECO:0000259" key="10">
    <source>
        <dbReference type="SMART" id="SM01138"/>
    </source>
</evidence>
<dbReference type="InterPro" id="IPR015648">
    <property type="entry name" value="Transcrpt_fac_DP"/>
</dbReference>
<gene>
    <name evidence="12" type="ORF">QSP1433_LOCUS16064</name>
</gene>
<accession>A0A7S2SN84</accession>
<protein>
    <submittedName>
        <fullName evidence="12">Uncharacterized protein</fullName>
    </submittedName>
</protein>
<evidence type="ECO:0000256" key="8">
    <source>
        <dbReference type="SAM" id="Coils"/>
    </source>
</evidence>
<dbReference type="InterPro" id="IPR003316">
    <property type="entry name" value="E2F_WHTH_DNA-bd_dom"/>
</dbReference>
<dbReference type="InterPro" id="IPR037241">
    <property type="entry name" value="E2F-DP_heterodim"/>
</dbReference>
<dbReference type="InterPro" id="IPR036390">
    <property type="entry name" value="WH_DNA-bd_sf"/>
</dbReference>
<evidence type="ECO:0000259" key="11">
    <source>
        <dbReference type="SMART" id="SM01372"/>
    </source>
</evidence>
<evidence type="ECO:0000256" key="5">
    <source>
        <dbReference type="ARBA" id="ARBA00023163"/>
    </source>
</evidence>
<dbReference type="GO" id="GO:0005634">
    <property type="term" value="C:nucleus"/>
    <property type="evidence" value="ECO:0007669"/>
    <property type="project" value="UniProtKB-SubCell"/>
</dbReference>
<keyword evidence="6 7" id="KW-0539">Nucleus</keyword>
<dbReference type="CDD" id="cd14458">
    <property type="entry name" value="DP_DD"/>
    <property type="match status" value="1"/>
</dbReference>
<dbReference type="PANTHER" id="PTHR12548:SF9">
    <property type="entry name" value="TRANSCRIPTION FACTOR DP"/>
    <property type="match status" value="1"/>
</dbReference>
<reference evidence="12" key="1">
    <citation type="submission" date="2021-01" db="EMBL/GenBank/DDBJ databases">
        <authorList>
            <person name="Corre E."/>
            <person name="Pelletier E."/>
            <person name="Niang G."/>
            <person name="Scheremetjew M."/>
            <person name="Finn R."/>
            <person name="Kale V."/>
            <person name="Holt S."/>
            <person name="Cochrane G."/>
            <person name="Meng A."/>
            <person name="Brown T."/>
            <person name="Cohen L."/>
        </authorList>
    </citation>
    <scope>NUCLEOTIDE SEQUENCE</scope>
    <source>
        <strain evidence="12">NY070348D</strain>
    </source>
</reference>
<dbReference type="Gene3D" id="1.20.140.80">
    <property type="entry name" value="Transcription factor DP"/>
    <property type="match status" value="1"/>
</dbReference>
<keyword evidence="8" id="KW-0175">Coiled coil</keyword>